<evidence type="ECO:0000313" key="2">
    <source>
        <dbReference type="WBParaSite" id="PDA_v2.g21679.t1"/>
    </source>
</evidence>
<reference evidence="2" key="1">
    <citation type="submission" date="2022-11" db="UniProtKB">
        <authorList>
            <consortium name="WormBaseParasite"/>
        </authorList>
    </citation>
    <scope>IDENTIFICATION</scope>
</reference>
<accession>A0A914PSM1</accession>
<keyword evidence="1" id="KW-1185">Reference proteome</keyword>
<evidence type="ECO:0000313" key="1">
    <source>
        <dbReference type="Proteomes" id="UP000887578"/>
    </source>
</evidence>
<proteinExistence type="predicted"/>
<dbReference type="Proteomes" id="UP000887578">
    <property type="component" value="Unplaced"/>
</dbReference>
<dbReference type="AlphaFoldDB" id="A0A914PSM1"/>
<protein>
    <submittedName>
        <fullName evidence="2">Uncharacterized protein</fullName>
    </submittedName>
</protein>
<sequence length="382" mass="44630">MDSSHFEDITSSNRKRKAPDSIMVTCKRTKFMAKYYQQIFSMLDSVIFYIAKHPKTATLYLKMVKTCKYFFFKNPIIIIDCLYTRYGKWGVNEKPLSLTKYNCKYWITDNIIASASEFVDKNIFSPIIPKLYQCDVKYLSLLDQIISFNDLSLLISSAEFINFVLVIDILYTICGKWIFNEKLLDLIKYNCKYWITDEVQDTCKNIFSPIIPKLYQCDAKRLSLSYQIISFNDLSLLISSAEKIHLNNVIVKNCDSVIPLEDIVAIAVNAKKMFVHQLQITSKTMKELTKLSHFLKLDDLNLQNLCEVFDIDAFYSYMKKNQHTKFSIGFDPLISDAFKNRLEAIVDEILETNEFDYRPPEINFTGLDSQKRGKLLRIFYSH</sequence>
<dbReference type="WBParaSite" id="PDA_v2.g21679.t1">
    <property type="protein sequence ID" value="PDA_v2.g21679.t1"/>
    <property type="gene ID" value="PDA_v2.g21679"/>
</dbReference>
<organism evidence="1 2">
    <name type="scientific">Panagrolaimus davidi</name>
    <dbReference type="NCBI Taxonomy" id="227884"/>
    <lineage>
        <taxon>Eukaryota</taxon>
        <taxon>Metazoa</taxon>
        <taxon>Ecdysozoa</taxon>
        <taxon>Nematoda</taxon>
        <taxon>Chromadorea</taxon>
        <taxon>Rhabditida</taxon>
        <taxon>Tylenchina</taxon>
        <taxon>Panagrolaimomorpha</taxon>
        <taxon>Panagrolaimoidea</taxon>
        <taxon>Panagrolaimidae</taxon>
        <taxon>Panagrolaimus</taxon>
    </lineage>
</organism>
<name>A0A914PSM1_9BILA</name>